<dbReference type="PATRIC" id="fig|1393735.3.peg.995"/>
<proteinExistence type="predicted"/>
<sequence>MKCIQCENPALHESDFCATCEEKTLKKKKHLYFTLSF</sequence>
<protein>
    <submittedName>
        <fullName evidence="1">Uncharacterized protein</fullName>
    </submittedName>
</protein>
<organism evidence="1 2">
    <name type="scientific">Photorhabdus temperata subsp. temperata Meg1</name>
    <dbReference type="NCBI Taxonomy" id="1393735"/>
    <lineage>
        <taxon>Bacteria</taxon>
        <taxon>Pseudomonadati</taxon>
        <taxon>Pseudomonadota</taxon>
        <taxon>Gammaproteobacteria</taxon>
        <taxon>Enterobacterales</taxon>
        <taxon>Morganellaceae</taxon>
        <taxon>Photorhabdus</taxon>
    </lineage>
</organism>
<accession>A0A081S0G8</accession>
<dbReference type="EMBL" id="JGVH01000009">
    <property type="protein sequence ID" value="KER04421.1"/>
    <property type="molecule type" value="Genomic_DNA"/>
</dbReference>
<evidence type="ECO:0000313" key="2">
    <source>
        <dbReference type="Proteomes" id="UP000028002"/>
    </source>
</evidence>
<evidence type="ECO:0000313" key="1">
    <source>
        <dbReference type="EMBL" id="KER04421.1"/>
    </source>
</evidence>
<comment type="caution">
    <text evidence="1">The sequence shown here is derived from an EMBL/GenBank/DDBJ whole genome shotgun (WGS) entry which is preliminary data.</text>
</comment>
<dbReference type="Proteomes" id="UP000028002">
    <property type="component" value="Unassembled WGS sequence"/>
</dbReference>
<reference evidence="1 2" key="1">
    <citation type="submission" date="2014-03" db="EMBL/GenBank/DDBJ databases">
        <title>Draft Genome of Photorhabdus temperata Meg1.</title>
        <authorList>
            <person name="Hurst S.G.IV."/>
            <person name="Morris K."/>
            <person name="Thomas K."/>
            <person name="Tisa L.S."/>
        </authorList>
    </citation>
    <scope>NUCLEOTIDE SEQUENCE [LARGE SCALE GENOMIC DNA]</scope>
    <source>
        <strain evidence="1 2">Meg1</strain>
    </source>
</reference>
<dbReference type="AlphaFoldDB" id="A0A081S0G8"/>
<gene>
    <name evidence="1" type="ORF">MEG1DRAFT_00967</name>
</gene>
<name>A0A081S0G8_PHOTE</name>